<dbReference type="EMBL" id="CP000083">
    <property type="protein sequence ID" value="AAZ25115.1"/>
    <property type="molecule type" value="Genomic_DNA"/>
</dbReference>
<dbReference type="AlphaFoldDB" id="Q47WV8"/>
<dbReference type="Proteomes" id="UP000000547">
    <property type="component" value="Chromosome"/>
</dbReference>
<name>Q47WV8_COLP3</name>
<dbReference type="KEGG" id="cps:CPS_4058"/>
<gene>
    <name evidence="1" type="ordered locus">CPS_4058</name>
</gene>
<organism evidence="1 2">
    <name type="scientific">Colwellia psychrerythraea (strain 34H / ATCC BAA-681)</name>
    <name type="common">Vibrio psychroerythus</name>
    <dbReference type="NCBI Taxonomy" id="167879"/>
    <lineage>
        <taxon>Bacteria</taxon>
        <taxon>Pseudomonadati</taxon>
        <taxon>Pseudomonadota</taxon>
        <taxon>Gammaproteobacteria</taxon>
        <taxon>Alteromonadales</taxon>
        <taxon>Colwelliaceae</taxon>
        <taxon>Colwellia</taxon>
    </lineage>
</organism>
<sequence>MLSEAKAGQIAQDLACLIEIQFARMTTSDKYICTNF</sequence>
<protein>
    <submittedName>
        <fullName evidence="1">Uncharacterized protein</fullName>
    </submittedName>
</protein>
<reference evidence="1" key="1">
    <citation type="journal article" date="2005" name="Proc. Natl. Acad. Sci. U.S.A.">
        <title>The psychrophilic lifestyle as revealed by the genome sequence of Colwellia psychrerythraea 34H through genomic and proteomic analyses.</title>
        <authorList>
            <person name="Methe B.A."/>
            <person name="Nelson K.E."/>
            <person name="Deming J.W."/>
            <person name="Momen B."/>
            <person name="Melamud E."/>
            <person name="Zhang X."/>
            <person name="Moult J."/>
            <person name="Madupu R."/>
            <person name="Nelson W.C."/>
            <person name="Dodson R.J."/>
            <person name="Brinkac L.M."/>
            <person name="Daugherty S.C."/>
            <person name="Durkin A.S."/>
            <person name="DeBoy R.T."/>
            <person name="Kolonay J.F."/>
            <person name="Sullivan S.A."/>
            <person name="Zhou L."/>
            <person name="Davidsen T.M."/>
            <person name="Wu M."/>
            <person name="Huston A.L."/>
            <person name="Lewis M."/>
            <person name="Weaver B."/>
            <person name="Weidman J.F."/>
            <person name="Khouri H."/>
            <person name="Utterback T.R."/>
            <person name="Feldblyum T.V."/>
            <person name="Fraser C.M."/>
        </authorList>
    </citation>
    <scope>NUCLEOTIDE SEQUENCE [LARGE SCALE GENOMIC DNA]</scope>
    <source>
        <strain evidence="1">34H</strain>
    </source>
</reference>
<accession>Q47WV8</accession>
<proteinExistence type="predicted"/>
<evidence type="ECO:0000313" key="2">
    <source>
        <dbReference type="Proteomes" id="UP000000547"/>
    </source>
</evidence>
<dbReference type="HOGENOM" id="CLU_3355567_0_0_6"/>
<evidence type="ECO:0000313" key="1">
    <source>
        <dbReference type="EMBL" id="AAZ25115.1"/>
    </source>
</evidence>